<comment type="caution">
    <text evidence="1">The sequence shown here is derived from an EMBL/GenBank/DDBJ whole genome shotgun (WGS) entry which is preliminary data.</text>
</comment>
<sequence length="67" mass="7945">MFNNFKTKYQSVEHAGEELLKLVSQFIEVNSFCIANWENNESHIMKAFNRKELMVQEGITQARLDMY</sequence>
<keyword evidence="2" id="KW-1185">Reference proteome</keyword>
<dbReference type="Proteomes" id="UP000243524">
    <property type="component" value="Unassembled WGS sequence"/>
</dbReference>
<dbReference type="OrthoDB" id="2676347at2"/>
<accession>A0A2I0QSG1</accession>
<protein>
    <submittedName>
        <fullName evidence="1">Uncharacterized protein</fullName>
    </submittedName>
</protein>
<dbReference type="EMBL" id="PJNH01000003">
    <property type="protein sequence ID" value="PKR77277.1"/>
    <property type="molecule type" value="Genomic_DNA"/>
</dbReference>
<organism evidence="1 2">
    <name type="scientific">Halalkalibacillus sediminis</name>
    <dbReference type="NCBI Taxonomy" id="2018042"/>
    <lineage>
        <taxon>Bacteria</taxon>
        <taxon>Bacillati</taxon>
        <taxon>Bacillota</taxon>
        <taxon>Bacilli</taxon>
        <taxon>Bacillales</taxon>
        <taxon>Bacillaceae</taxon>
        <taxon>Halalkalibacillus</taxon>
    </lineage>
</organism>
<gene>
    <name evidence="1" type="ORF">CEY16_11100</name>
</gene>
<proteinExistence type="predicted"/>
<evidence type="ECO:0000313" key="2">
    <source>
        <dbReference type="Proteomes" id="UP000243524"/>
    </source>
</evidence>
<reference evidence="1 2" key="1">
    <citation type="submission" date="2017-06" db="EMBL/GenBank/DDBJ databases">
        <title>the draft geome sequence of Illustriluteabacillus marina B3227.</title>
        <authorList>
            <person name="He R.-H."/>
            <person name="Du Z.-J."/>
        </authorList>
    </citation>
    <scope>NUCLEOTIDE SEQUENCE [LARGE SCALE GENOMIC DNA]</scope>
    <source>
        <strain evidence="1 2">B3227</strain>
    </source>
</reference>
<dbReference type="AlphaFoldDB" id="A0A2I0QSG1"/>
<dbReference type="RefSeq" id="WP_101332105.1">
    <property type="nucleotide sequence ID" value="NZ_PJNH01000003.1"/>
</dbReference>
<evidence type="ECO:0000313" key="1">
    <source>
        <dbReference type="EMBL" id="PKR77277.1"/>
    </source>
</evidence>
<name>A0A2I0QSG1_9BACI</name>